<reference evidence="1 2" key="2">
    <citation type="submission" date="2020-06" db="EMBL/GenBank/DDBJ databases">
        <title>Antribacter stalactiti gen. nov., sp. nov., a new member of the family Nacardiaceae isolated from a cave.</title>
        <authorList>
            <person name="Kim I.S."/>
        </authorList>
    </citation>
    <scope>NUCLEOTIDE SEQUENCE [LARGE SCALE GENOMIC DNA]</scope>
    <source>
        <strain evidence="1 2">YC2-7</strain>
    </source>
</reference>
<protein>
    <submittedName>
        <fullName evidence="1">Uncharacterized protein</fullName>
    </submittedName>
</protein>
<accession>A0A848K8Y2</accession>
<dbReference type="Proteomes" id="UP000535543">
    <property type="component" value="Unassembled WGS sequence"/>
</dbReference>
<organism evidence="1 2">
    <name type="scientific">Antrihabitans stalactiti</name>
    <dbReference type="NCBI Taxonomy" id="2584121"/>
    <lineage>
        <taxon>Bacteria</taxon>
        <taxon>Bacillati</taxon>
        <taxon>Actinomycetota</taxon>
        <taxon>Actinomycetes</taxon>
        <taxon>Mycobacteriales</taxon>
        <taxon>Nocardiaceae</taxon>
        <taxon>Antrihabitans</taxon>
    </lineage>
</organism>
<sequence length="274" mass="30505">MTTQYYDTAETTARLLSRIVKNSGVEPTERVAKTLAELAKITADERRMLAEIAGEESEMQDLCDVVADRYVAGETNADELLQQLALKARITGKERRRASNQITFRTSRAAGSALKKLGDGMITDIFGPWCASAVRAVESGAPLVVEGGQAGVWEAVNWSRELTDWKEHVQKFEKAGLMTAGTARFAAVLRIGELREELDKVWAQVQDLRTRGYLTASDDPTFDPRRYRWARPDRLPDAENEYVHEALWLSQALVNGAEPCVRTAHEAIARQPVS</sequence>
<keyword evidence="2" id="KW-1185">Reference proteome</keyword>
<dbReference type="EMBL" id="VCQU01000002">
    <property type="protein sequence ID" value="NMN94809.1"/>
    <property type="molecule type" value="Genomic_DNA"/>
</dbReference>
<comment type="caution">
    <text evidence="1">The sequence shown here is derived from an EMBL/GenBank/DDBJ whole genome shotgun (WGS) entry which is preliminary data.</text>
</comment>
<reference evidence="1 2" key="1">
    <citation type="submission" date="2019-05" db="EMBL/GenBank/DDBJ databases">
        <authorList>
            <person name="Lee S.D."/>
        </authorList>
    </citation>
    <scope>NUCLEOTIDE SEQUENCE [LARGE SCALE GENOMIC DNA]</scope>
    <source>
        <strain evidence="1 2">YC2-7</strain>
    </source>
</reference>
<dbReference type="RefSeq" id="WP_169585536.1">
    <property type="nucleotide sequence ID" value="NZ_VCQU01000002.1"/>
</dbReference>
<dbReference type="AlphaFoldDB" id="A0A848K8Y2"/>
<gene>
    <name evidence="1" type="ORF">FGL95_07140</name>
</gene>
<evidence type="ECO:0000313" key="1">
    <source>
        <dbReference type="EMBL" id="NMN94809.1"/>
    </source>
</evidence>
<name>A0A848K8Y2_9NOCA</name>
<evidence type="ECO:0000313" key="2">
    <source>
        <dbReference type="Proteomes" id="UP000535543"/>
    </source>
</evidence>
<proteinExistence type="predicted"/>